<protein>
    <recommendedName>
        <fullName evidence="3">F-box domain-containing protein</fullName>
    </recommendedName>
</protein>
<gene>
    <name evidence="1" type="ORF">PC9H_007013</name>
</gene>
<dbReference type="Proteomes" id="UP000623687">
    <property type="component" value="Unassembled WGS sequence"/>
</dbReference>
<dbReference type="EMBL" id="JACETU010000005">
    <property type="protein sequence ID" value="KAF7427797.1"/>
    <property type="molecule type" value="Genomic_DNA"/>
</dbReference>
<dbReference type="SUPFAM" id="SSF52047">
    <property type="entry name" value="RNI-like"/>
    <property type="match status" value="1"/>
</dbReference>
<dbReference type="VEuPathDB" id="FungiDB:PC9H_007013"/>
<accession>A0A8H6ZXD0</accession>
<dbReference type="InterPro" id="IPR032675">
    <property type="entry name" value="LRR_dom_sf"/>
</dbReference>
<dbReference type="AlphaFoldDB" id="A0A8H6ZXD0"/>
<name>A0A8H6ZXD0_PLEOS</name>
<organism evidence="1 2">
    <name type="scientific">Pleurotus ostreatus</name>
    <name type="common">Oyster mushroom</name>
    <name type="synonym">White-rot fungus</name>
    <dbReference type="NCBI Taxonomy" id="5322"/>
    <lineage>
        <taxon>Eukaryota</taxon>
        <taxon>Fungi</taxon>
        <taxon>Dikarya</taxon>
        <taxon>Basidiomycota</taxon>
        <taxon>Agaricomycotina</taxon>
        <taxon>Agaricomycetes</taxon>
        <taxon>Agaricomycetidae</taxon>
        <taxon>Agaricales</taxon>
        <taxon>Pleurotineae</taxon>
        <taxon>Pleurotaceae</taxon>
        <taxon>Pleurotus</taxon>
    </lineage>
</organism>
<comment type="caution">
    <text evidence="1">The sequence shown here is derived from an EMBL/GenBank/DDBJ whole genome shotgun (WGS) entry which is preliminary data.</text>
</comment>
<evidence type="ECO:0008006" key="3">
    <source>
        <dbReference type="Google" id="ProtNLM"/>
    </source>
</evidence>
<dbReference type="Gene3D" id="3.80.10.10">
    <property type="entry name" value="Ribonuclease Inhibitor"/>
    <property type="match status" value="1"/>
</dbReference>
<keyword evidence="2" id="KW-1185">Reference proteome</keyword>
<proteinExistence type="predicted"/>
<dbReference type="RefSeq" id="XP_036630169.1">
    <property type="nucleotide sequence ID" value="XM_036776549.1"/>
</dbReference>
<dbReference type="GeneID" id="59376831"/>
<evidence type="ECO:0000313" key="2">
    <source>
        <dbReference type="Proteomes" id="UP000623687"/>
    </source>
</evidence>
<dbReference type="OrthoDB" id="10341124at2759"/>
<evidence type="ECO:0000313" key="1">
    <source>
        <dbReference type="EMBL" id="KAF7427797.1"/>
    </source>
</evidence>
<reference evidence="1" key="1">
    <citation type="submission" date="2019-07" db="EMBL/GenBank/DDBJ databases">
        <authorList>
            <person name="Palmer J.M."/>
        </authorList>
    </citation>
    <scope>NUCLEOTIDE SEQUENCE</scope>
    <source>
        <strain evidence="1">PC9</strain>
    </source>
</reference>
<sequence length="410" mass="46180">MSEFEPRNSLPDWTMPKSISNLSLTATVTYTFSDQMLHRLPPEIWLSIFEHLQFPQHELAPMASISRYTKGIVETVLYREPSIGFSLKRKGISHLVEQFRQTVTKGDGRLADVVRTLYLGRYPPNTTGSTPGQIDRCLTSALLLSLHNLKYLTVLYQGVTIAPPIVNASCRFTSITHLCWSADVKDAISFAFFLESMPSLEYVKVNGDGIGSIPLATDALPLLRFLSDSSLDFAKSVLTDRHVPHLGLATENLESLSPLLELRIDATPLPMLKCVQSLLITSNTIDPLSLTVYARLCPEIKYLQITSDEPIESLSALLLFVDNLFGTKVEFLQLNIICDDNVESVTDLFSALPSLKMFDFARMNDDADSGLLRFRRDKLDDKPDWLEGESVRDWNQWWTDVDEELESVKL</sequence>